<evidence type="ECO:0000256" key="15">
    <source>
        <dbReference type="SAM" id="MobiDB-lite"/>
    </source>
</evidence>
<organism evidence="19 20">
    <name type="scientific">Parvibaculum lavamentivorans (strain DS-1 / DSM 13023 / NCIMB 13966)</name>
    <dbReference type="NCBI Taxonomy" id="402881"/>
    <lineage>
        <taxon>Bacteria</taxon>
        <taxon>Pseudomonadati</taxon>
        <taxon>Pseudomonadota</taxon>
        <taxon>Alphaproteobacteria</taxon>
        <taxon>Hyphomicrobiales</taxon>
        <taxon>Parvibaculaceae</taxon>
        <taxon>Parvibaculum</taxon>
    </lineage>
</organism>
<dbReference type="eggNOG" id="COG0744">
    <property type="taxonomic scope" value="Bacteria"/>
</dbReference>
<dbReference type="OrthoDB" id="9766909at2"/>
<comment type="pathway">
    <text evidence="1">Cell wall biogenesis; peptidoglycan biosynthesis.</text>
</comment>
<gene>
    <name evidence="19" type="ordered locus">Plav_0008</name>
</gene>
<feature type="domain" description="Penicillin-binding protein transpeptidase" evidence="17">
    <location>
        <begin position="446"/>
        <end position="675"/>
    </location>
</feature>
<dbReference type="SUPFAM" id="SSF53955">
    <property type="entry name" value="Lysozyme-like"/>
    <property type="match status" value="1"/>
</dbReference>
<dbReference type="KEGG" id="pla:Plav_0008"/>
<dbReference type="CAZy" id="GT51">
    <property type="family name" value="Glycosyltransferase Family 51"/>
</dbReference>
<evidence type="ECO:0000259" key="18">
    <source>
        <dbReference type="Pfam" id="PF00912"/>
    </source>
</evidence>
<dbReference type="GO" id="GO:0071555">
    <property type="term" value="P:cell wall organization"/>
    <property type="evidence" value="ECO:0007669"/>
    <property type="project" value="UniProtKB-KW"/>
</dbReference>
<evidence type="ECO:0000256" key="12">
    <source>
        <dbReference type="ARBA" id="ARBA00023316"/>
    </source>
</evidence>
<keyword evidence="16" id="KW-1133">Transmembrane helix</keyword>
<dbReference type="GO" id="GO:0008658">
    <property type="term" value="F:penicillin binding"/>
    <property type="evidence" value="ECO:0007669"/>
    <property type="project" value="InterPro"/>
</dbReference>
<evidence type="ECO:0000256" key="3">
    <source>
        <dbReference type="ARBA" id="ARBA00007739"/>
    </source>
</evidence>
<dbReference type="PANTHER" id="PTHR32282:SF33">
    <property type="entry name" value="PEPTIDOGLYCAN GLYCOSYLTRANSFERASE"/>
    <property type="match status" value="1"/>
</dbReference>
<proteinExistence type="inferred from homology"/>
<dbReference type="Pfam" id="PF00905">
    <property type="entry name" value="Transpeptidase"/>
    <property type="match status" value="1"/>
</dbReference>
<dbReference type="GO" id="GO:0009252">
    <property type="term" value="P:peptidoglycan biosynthetic process"/>
    <property type="evidence" value="ECO:0007669"/>
    <property type="project" value="UniProtKB-UniPathway"/>
</dbReference>
<dbReference type="FunFam" id="1.10.3810.10:FF:000001">
    <property type="entry name" value="Penicillin-binding protein 1A"/>
    <property type="match status" value="1"/>
</dbReference>
<dbReference type="InterPro" id="IPR001460">
    <property type="entry name" value="PCN-bd_Tpept"/>
</dbReference>
<reference evidence="19 20" key="1">
    <citation type="journal article" date="2011" name="Stand. Genomic Sci.">
        <title>Complete genome sequence of Parvibaculum lavamentivorans type strain (DS-1(T)).</title>
        <authorList>
            <person name="Schleheck D."/>
            <person name="Weiss M."/>
            <person name="Pitluck S."/>
            <person name="Bruce D."/>
            <person name="Land M.L."/>
            <person name="Han S."/>
            <person name="Saunders E."/>
            <person name="Tapia R."/>
            <person name="Detter C."/>
            <person name="Brettin T."/>
            <person name="Han J."/>
            <person name="Woyke T."/>
            <person name="Goodwin L."/>
            <person name="Pennacchio L."/>
            <person name="Nolan M."/>
            <person name="Cook A.M."/>
            <person name="Kjelleberg S."/>
            <person name="Thomas T."/>
        </authorList>
    </citation>
    <scope>NUCLEOTIDE SEQUENCE [LARGE SCALE GENOMIC DNA]</scope>
    <source>
        <strain evidence="20">DS-1 / DSM 13023 / NCIMB 13966</strain>
    </source>
</reference>
<feature type="region of interest" description="Disordered" evidence="15">
    <location>
        <begin position="1"/>
        <end position="131"/>
    </location>
</feature>
<feature type="transmembrane region" description="Helical" evidence="16">
    <location>
        <begin position="136"/>
        <end position="160"/>
    </location>
</feature>
<evidence type="ECO:0000256" key="9">
    <source>
        <dbReference type="ARBA" id="ARBA00022960"/>
    </source>
</evidence>
<evidence type="ECO:0000256" key="10">
    <source>
        <dbReference type="ARBA" id="ARBA00022984"/>
    </source>
</evidence>
<dbReference type="UniPathway" id="UPA00219"/>
<evidence type="ECO:0000313" key="19">
    <source>
        <dbReference type="EMBL" id="ABS61631.1"/>
    </source>
</evidence>
<evidence type="ECO:0000256" key="13">
    <source>
        <dbReference type="ARBA" id="ARBA00034000"/>
    </source>
</evidence>
<dbReference type="RefSeq" id="WP_011994922.1">
    <property type="nucleotide sequence ID" value="NC_009719.1"/>
</dbReference>
<keyword evidence="12" id="KW-0961">Cell wall biogenesis/degradation</keyword>
<evidence type="ECO:0000256" key="7">
    <source>
        <dbReference type="ARBA" id="ARBA00022679"/>
    </source>
</evidence>
<dbReference type="GO" id="GO:0030288">
    <property type="term" value="C:outer membrane-bounded periplasmic space"/>
    <property type="evidence" value="ECO:0007669"/>
    <property type="project" value="TreeGrafter"/>
</dbReference>
<name>A7HNZ8_PARL1</name>
<evidence type="ECO:0000313" key="20">
    <source>
        <dbReference type="Proteomes" id="UP000006377"/>
    </source>
</evidence>
<keyword evidence="7 19" id="KW-0808">Transferase</keyword>
<evidence type="ECO:0000256" key="11">
    <source>
        <dbReference type="ARBA" id="ARBA00023268"/>
    </source>
</evidence>
<dbReference type="EC" id="2.4.1.129" evidence="19"/>
<evidence type="ECO:0000256" key="6">
    <source>
        <dbReference type="ARBA" id="ARBA00022676"/>
    </source>
</evidence>
<keyword evidence="8" id="KW-0378">Hydrolase</keyword>
<dbReference type="InterPro" id="IPR023346">
    <property type="entry name" value="Lysozyme-like_dom_sf"/>
</dbReference>
<keyword evidence="16" id="KW-0812">Transmembrane</keyword>
<dbReference type="HOGENOM" id="CLU_006354_2_7_5"/>
<feature type="compositionally biased region" description="Acidic residues" evidence="15">
    <location>
        <begin position="44"/>
        <end position="60"/>
    </location>
</feature>
<dbReference type="GO" id="GO:0008360">
    <property type="term" value="P:regulation of cell shape"/>
    <property type="evidence" value="ECO:0007669"/>
    <property type="project" value="UniProtKB-KW"/>
</dbReference>
<keyword evidence="10" id="KW-0573">Peptidoglycan synthesis</keyword>
<comment type="catalytic activity">
    <reaction evidence="14">
        <text>[GlcNAc-(1-&gt;4)-Mur2Ac(oyl-L-Ala-gamma-D-Glu-L-Lys-D-Ala-D-Ala)](n)-di-trans,octa-cis-undecaprenyl diphosphate + beta-D-GlcNAc-(1-&gt;4)-Mur2Ac(oyl-L-Ala-gamma-D-Glu-L-Lys-D-Ala-D-Ala)-di-trans,octa-cis-undecaprenyl diphosphate = [GlcNAc-(1-&gt;4)-Mur2Ac(oyl-L-Ala-gamma-D-Glu-L-Lys-D-Ala-D-Ala)](n+1)-di-trans,octa-cis-undecaprenyl diphosphate + di-trans,octa-cis-undecaprenyl diphosphate + H(+)</text>
        <dbReference type="Rhea" id="RHEA:23708"/>
        <dbReference type="Rhea" id="RHEA-COMP:9602"/>
        <dbReference type="Rhea" id="RHEA-COMP:9603"/>
        <dbReference type="ChEBI" id="CHEBI:15378"/>
        <dbReference type="ChEBI" id="CHEBI:58405"/>
        <dbReference type="ChEBI" id="CHEBI:60033"/>
        <dbReference type="ChEBI" id="CHEBI:78435"/>
        <dbReference type="EC" id="2.4.99.28"/>
    </reaction>
</comment>
<dbReference type="InterPro" id="IPR036950">
    <property type="entry name" value="PBP_transglycosylase"/>
</dbReference>
<keyword evidence="9" id="KW-0133">Cell shape</keyword>
<evidence type="ECO:0000256" key="2">
    <source>
        <dbReference type="ARBA" id="ARBA00007090"/>
    </source>
</evidence>
<evidence type="ECO:0000256" key="5">
    <source>
        <dbReference type="ARBA" id="ARBA00022670"/>
    </source>
</evidence>
<feature type="domain" description="Glycosyl transferase family 51" evidence="18">
    <location>
        <begin position="193"/>
        <end position="358"/>
    </location>
</feature>
<dbReference type="Pfam" id="PF00912">
    <property type="entry name" value="Transgly"/>
    <property type="match status" value="1"/>
</dbReference>
<dbReference type="EMBL" id="CP000774">
    <property type="protein sequence ID" value="ABS61631.1"/>
    <property type="molecule type" value="Genomic_DNA"/>
</dbReference>
<protein>
    <submittedName>
        <fullName evidence="19">Penicillin-binding protein, 1A family</fullName>
        <ecNumber evidence="19">2.4.1.129</ecNumber>
    </submittedName>
</protein>
<comment type="similarity">
    <text evidence="3">In the N-terminal section; belongs to the glycosyltransferase 51 family.</text>
</comment>
<feature type="compositionally biased region" description="Basic residues" evidence="15">
    <location>
        <begin position="74"/>
        <end position="98"/>
    </location>
</feature>
<keyword evidence="11" id="KW-0511">Multifunctional enzyme</keyword>
<keyword evidence="16" id="KW-0472">Membrane</keyword>
<keyword evidence="4" id="KW-0121">Carboxypeptidase</keyword>
<comment type="similarity">
    <text evidence="2">In the C-terminal section; belongs to the transpeptidase family.</text>
</comment>
<comment type="catalytic activity">
    <reaction evidence="13">
        <text>Preferential cleavage: (Ac)2-L-Lys-D-Ala-|-D-Ala. Also transpeptidation of peptidyl-alanyl moieties that are N-acyl substituents of D-alanine.</text>
        <dbReference type="EC" id="3.4.16.4"/>
    </reaction>
</comment>
<dbReference type="STRING" id="402881.Plav_0008"/>
<sequence length="775" mass="83611">MSSRKGKSGPGKRGGAEEEDWTIVRMAGLRPVRLGVNANADARLDEEGDGDDMGWDDDWEGPGMRRTEPTFTRGKPRKPTAKPAKKPAAKKSRPKKPPVLRAPTEDERPGSRTPPRKSARRGAPPRKGKPTLLGRLAYGGAVLMLWGVIAFGGLLFWYGLHLPDTSGLYNVKHTPSLSIVATNGEVLSHRGDLMSGYASLSDLPPWVPAAVLATEDQRFYWHFGVDPIGLARATITNIRAGAYVQGGSTVTQQLAKNIFLKPDRTIARKIEEMVLAVWLELRFTKEEILTLYLNRVYFGGGAYGLEAASERYFRKPARALTLPEAAMLAGLLKAPSRYSPTNNIELARNRAAIVLQNMVNAGYITQEEARTANVSPARLEGYAARGSINYFVDWVAEAVPDYAGRPDTDVNVMTTIDPVLQREAERVIDAMLAGEGAAVNATQAALVAMTPDGAVRAMVGGRSYAQSQFNRAVQAKRQPGSAFKPIVYLAALERGLTPDTLRVDRPIEYGGWAPANYSGRFEGEMTLRTALAKSVNTVAVQVARETGIRNVIAAARRLGLQEDLPSNLSLALGSGSVNLLELTAAYATFANGGYGVIPHGIEEVRSESGEELYRRQGSGIGRVVDGRTVGQMNNMLQAVMAYGTGRNSALGARPSGGKTGTSQDFRDAWFIGYTADLVVGVWVGNDNGAPMEKVTGGTLPAHIWHDFMMKTQEGVPIAQLPEEMPVATASASIAAPAAMQEAAPAEYEWEQPGFFERLFGIGGNEDSTLRAGGRR</sequence>
<dbReference type="GO" id="GO:0008955">
    <property type="term" value="F:peptidoglycan glycosyltransferase activity"/>
    <property type="evidence" value="ECO:0007669"/>
    <property type="project" value="UniProtKB-EC"/>
</dbReference>
<dbReference type="GO" id="GO:0009002">
    <property type="term" value="F:serine-type D-Ala-D-Ala carboxypeptidase activity"/>
    <property type="evidence" value="ECO:0007669"/>
    <property type="project" value="UniProtKB-EC"/>
</dbReference>
<evidence type="ECO:0000256" key="16">
    <source>
        <dbReference type="SAM" id="Phobius"/>
    </source>
</evidence>
<dbReference type="InterPro" id="IPR012338">
    <property type="entry name" value="Beta-lactam/transpept-like"/>
</dbReference>
<keyword evidence="20" id="KW-1185">Reference proteome</keyword>
<evidence type="ECO:0000256" key="14">
    <source>
        <dbReference type="ARBA" id="ARBA00049902"/>
    </source>
</evidence>
<evidence type="ECO:0000256" key="1">
    <source>
        <dbReference type="ARBA" id="ARBA00004752"/>
    </source>
</evidence>
<dbReference type="InterPro" id="IPR001264">
    <property type="entry name" value="Glyco_trans_51"/>
</dbReference>
<dbReference type="GO" id="GO:0006508">
    <property type="term" value="P:proteolysis"/>
    <property type="evidence" value="ECO:0007669"/>
    <property type="project" value="UniProtKB-KW"/>
</dbReference>
<keyword evidence="5" id="KW-0645">Protease</keyword>
<evidence type="ECO:0000259" key="17">
    <source>
        <dbReference type="Pfam" id="PF00905"/>
    </source>
</evidence>
<keyword evidence="6 19" id="KW-0328">Glycosyltransferase</keyword>
<dbReference type="NCBIfam" id="TIGR02074">
    <property type="entry name" value="PBP_1a_fam"/>
    <property type="match status" value="1"/>
</dbReference>
<dbReference type="AlphaFoldDB" id="A7HNZ8"/>
<dbReference type="Gene3D" id="1.10.3810.10">
    <property type="entry name" value="Biosynthetic peptidoglycan transglycosylase-like"/>
    <property type="match status" value="1"/>
</dbReference>
<evidence type="ECO:0000256" key="4">
    <source>
        <dbReference type="ARBA" id="ARBA00022645"/>
    </source>
</evidence>
<dbReference type="Proteomes" id="UP000006377">
    <property type="component" value="Chromosome"/>
</dbReference>
<dbReference type="SUPFAM" id="SSF56601">
    <property type="entry name" value="beta-lactamase/transpeptidase-like"/>
    <property type="match status" value="1"/>
</dbReference>
<accession>A7HNZ8</accession>
<dbReference type="PANTHER" id="PTHR32282">
    <property type="entry name" value="BINDING PROTEIN TRANSPEPTIDASE, PUTATIVE-RELATED"/>
    <property type="match status" value="1"/>
</dbReference>
<dbReference type="InterPro" id="IPR050396">
    <property type="entry name" value="Glycosyltr_51/Transpeptidase"/>
</dbReference>
<dbReference type="Gene3D" id="3.40.710.10">
    <property type="entry name" value="DD-peptidase/beta-lactamase superfamily"/>
    <property type="match status" value="1"/>
</dbReference>
<evidence type="ECO:0000256" key="8">
    <source>
        <dbReference type="ARBA" id="ARBA00022801"/>
    </source>
</evidence>
<feature type="compositionally biased region" description="Basic residues" evidence="15">
    <location>
        <begin position="114"/>
        <end position="129"/>
    </location>
</feature>